<sequence>MRKHLDKPALYIPKLAFLESENVLPVADIQECLDRVHDIKAFIEFDLYLFIPLIETGLEELTIDIRGNRGKIHSGNVLIEHMYYLIDNETYMKRVKLLKDTVDNQ</sequence>
<evidence type="ECO:0000313" key="2">
    <source>
        <dbReference type="Proteomes" id="UP001247805"/>
    </source>
</evidence>
<evidence type="ECO:0000313" key="1">
    <source>
        <dbReference type="EMBL" id="MDU0355699.1"/>
    </source>
</evidence>
<dbReference type="Proteomes" id="UP001247805">
    <property type="component" value="Unassembled WGS sequence"/>
</dbReference>
<keyword evidence="2" id="KW-1185">Reference proteome</keyword>
<comment type="caution">
    <text evidence="1">The sequence shown here is derived from an EMBL/GenBank/DDBJ whole genome shotgun (WGS) entry which is preliminary data.</text>
</comment>
<proteinExistence type="predicted"/>
<dbReference type="RefSeq" id="WP_316027227.1">
    <property type="nucleotide sequence ID" value="NZ_JAWDIO010000002.1"/>
</dbReference>
<reference evidence="1 2" key="1">
    <citation type="submission" date="2023-10" db="EMBL/GenBank/DDBJ databases">
        <title>Glaciecola aquimarina strain GGW-M5 nov., isolated from a coastal seawater.</title>
        <authorList>
            <person name="Bayburt H."/>
            <person name="Kim J.M."/>
            <person name="Choi B.J."/>
            <person name="Jeon C.O."/>
        </authorList>
    </citation>
    <scope>NUCLEOTIDE SEQUENCE [LARGE SCALE GENOMIC DNA]</scope>
    <source>
        <strain evidence="1 2">KCTC 32108</strain>
    </source>
</reference>
<name>A0ABU3T0A8_9ALTE</name>
<dbReference type="EMBL" id="JAWDIO010000002">
    <property type="protein sequence ID" value="MDU0355699.1"/>
    <property type="molecule type" value="Genomic_DNA"/>
</dbReference>
<accession>A0ABU3T0A8</accession>
<gene>
    <name evidence="1" type="ORF">RS130_19070</name>
</gene>
<protein>
    <submittedName>
        <fullName evidence="1">Uncharacterized protein</fullName>
    </submittedName>
</protein>
<organism evidence="1 2">
    <name type="scientific">Paraglaciecola aquimarina</name>
    <dbReference type="NCBI Taxonomy" id="1235557"/>
    <lineage>
        <taxon>Bacteria</taxon>
        <taxon>Pseudomonadati</taxon>
        <taxon>Pseudomonadota</taxon>
        <taxon>Gammaproteobacteria</taxon>
        <taxon>Alteromonadales</taxon>
        <taxon>Alteromonadaceae</taxon>
        <taxon>Paraglaciecola</taxon>
    </lineage>
</organism>